<dbReference type="OrthoDB" id="9810895at2"/>
<feature type="signal peptide" evidence="1">
    <location>
        <begin position="1"/>
        <end position="23"/>
    </location>
</feature>
<dbReference type="RefSeq" id="WP_099241936.1">
    <property type="nucleotide sequence ID" value="NZ_FXXP01000001.1"/>
</dbReference>
<evidence type="ECO:0008006" key="4">
    <source>
        <dbReference type="Google" id="ProtNLM"/>
    </source>
</evidence>
<protein>
    <recommendedName>
        <fullName evidence="4">Lipoprotein</fullName>
    </recommendedName>
</protein>
<dbReference type="EMBL" id="FXXP01000001">
    <property type="protein sequence ID" value="SMX26233.1"/>
    <property type="molecule type" value="Genomic_DNA"/>
</dbReference>
<gene>
    <name evidence="2" type="ORF">TRP8649_00306</name>
</gene>
<organism evidence="2 3">
    <name type="scientific">Pelagimonas phthalicica</name>
    <dbReference type="NCBI Taxonomy" id="1037362"/>
    <lineage>
        <taxon>Bacteria</taxon>
        <taxon>Pseudomonadati</taxon>
        <taxon>Pseudomonadota</taxon>
        <taxon>Alphaproteobacteria</taxon>
        <taxon>Rhodobacterales</taxon>
        <taxon>Roseobacteraceae</taxon>
        <taxon>Pelagimonas</taxon>
    </lineage>
</organism>
<keyword evidence="3" id="KW-1185">Reference proteome</keyword>
<keyword evidence="1" id="KW-0732">Signal</keyword>
<evidence type="ECO:0000313" key="3">
    <source>
        <dbReference type="Proteomes" id="UP000225972"/>
    </source>
</evidence>
<accession>A0A238J7B3</accession>
<feature type="chain" id="PRO_5013099429" description="Lipoprotein" evidence="1">
    <location>
        <begin position="24"/>
        <end position="105"/>
    </location>
</feature>
<name>A0A238J7B3_9RHOB</name>
<evidence type="ECO:0000313" key="2">
    <source>
        <dbReference type="EMBL" id="SMX26233.1"/>
    </source>
</evidence>
<dbReference type="Proteomes" id="UP000225972">
    <property type="component" value="Unassembled WGS sequence"/>
</dbReference>
<evidence type="ECO:0000256" key="1">
    <source>
        <dbReference type="SAM" id="SignalP"/>
    </source>
</evidence>
<dbReference type="AlphaFoldDB" id="A0A238J7B3"/>
<sequence length="105" mass="11047">MFKRLVNAALVFGMAAIAPPAFAQSHCAPRDIIVSKLQEKYSEQLTSGGLTQGDPAKSVVEIWTSKETGSFTVLVSTATGISCIVAAGTEFFEAEPVKKVDGIPS</sequence>
<proteinExistence type="predicted"/>
<reference evidence="3" key="1">
    <citation type="submission" date="2017-05" db="EMBL/GenBank/DDBJ databases">
        <authorList>
            <person name="Rodrigo-Torres L."/>
            <person name="Arahal R. D."/>
            <person name="Lucena T."/>
        </authorList>
    </citation>
    <scope>NUCLEOTIDE SEQUENCE [LARGE SCALE GENOMIC DNA]</scope>
    <source>
        <strain evidence="3">CECT 8649</strain>
    </source>
</reference>